<keyword evidence="5" id="KW-1185">Reference proteome</keyword>
<reference evidence="4 5" key="1">
    <citation type="submission" date="2019-10" db="EMBL/GenBank/DDBJ databases">
        <title>Rudanella paleaurantiibacter sp. nov., isolated from sludge.</title>
        <authorList>
            <person name="Xu S.Q."/>
        </authorList>
    </citation>
    <scope>NUCLEOTIDE SEQUENCE [LARGE SCALE GENOMIC DNA]</scope>
    <source>
        <strain evidence="4 5">HX-22-17</strain>
    </source>
</reference>
<evidence type="ECO:0000313" key="5">
    <source>
        <dbReference type="Proteomes" id="UP000488299"/>
    </source>
</evidence>
<dbReference type="PANTHER" id="PTHR35848">
    <property type="entry name" value="OXALATE-BINDING PROTEIN"/>
    <property type="match status" value="1"/>
</dbReference>
<proteinExistence type="predicted"/>
<dbReference type="InterPro" id="IPR011051">
    <property type="entry name" value="RmlC_Cupin_sf"/>
</dbReference>
<comment type="caution">
    <text evidence="4">The sequence shown here is derived from an EMBL/GenBank/DDBJ whole genome shotgun (WGS) entry which is preliminary data.</text>
</comment>
<dbReference type="InterPro" id="IPR014710">
    <property type="entry name" value="RmlC-like_jellyroll"/>
</dbReference>
<dbReference type="InterPro" id="IPR013096">
    <property type="entry name" value="Cupin_2"/>
</dbReference>
<evidence type="ECO:0000256" key="2">
    <source>
        <dbReference type="SAM" id="SignalP"/>
    </source>
</evidence>
<evidence type="ECO:0000313" key="4">
    <source>
        <dbReference type="EMBL" id="KAB7733335.1"/>
    </source>
</evidence>
<dbReference type="Pfam" id="PF07883">
    <property type="entry name" value="Cupin_2"/>
    <property type="match status" value="2"/>
</dbReference>
<feature type="signal peptide" evidence="2">
    <location>
        <begin position="1"/>
        <end position="20"/>
    </location>
</feature>
<sequence>MRASLLGLILLVCTALLAGAQPIPSGRYGWNEAPVTRKPYTEQRTLLEGRTTDFRHLKIHATTLAPKQAPHPAHRHDDEELIIVKQGELTVTIMGSTTVLGPGSIALIMPGDEHGFANRGDVPATYYVMRYQSEAPADAERGRRAGGSFSVDWKEVAFQPHDKGGIRRMFDRATAMSKRFEMHVTTLRPGLWSHPPHTHRAAEIILMIDNSAQESIDGTLYPVSVGDLLFLEANVPHAIQNTGGKACMYFAFQFE</sequence>
<dbReference type="Proteomes" id="UP000488299">
    <property type="component" value="Unassembled WGS sequence"/>
</dbReference>
<feature type="domain" description="Cupin type-2" evidence="3">
    <location>
        <begin position="63"/>
        <end position="128"/>
    </location>
</feature>
<dbReference type="SUPFAM" id="SSF51182">
    <property type="entry name" value="RmlC-like cupins"/>
    <property type="match status" value="1"/>
</dbReference>
<keyword evidence="2" id="KW-0732">Signal</keyword>
<dbReference type="EMBL" id="WELI01000001">
    <property type="protein sequence ID" value="KAB7733335.1"/>
    <property type="molecule type" value="Genomic_DNA"/>
</dbReference>
<accession>A0A7J5U6D1</accession>
<name>A0A7J5U6D1_9BACT</name>
<dbReference type="InterPro" id="IPR051610">
    <property type="entry name" value="GPI/OXD"/>
</dbReference>
<dbReference type="CDD" id="cd02209">
    <property type="entry name" value="cupin_XRE_C"/>
    <property type="match status" value="1"/>
</dbReference>
<evidence type="ECO:0000259" key="3">
    <source>
        <dbReference type="Pfam" id="PF07883"/>
    </source>
</evidence>
<protein>
    <submittedName>
        <fullName evidence="4">Cupin domain-containing protein</fullName>
    </submittedName>
</protein>
<dbReference type="GO" id="GO:0046872">
    <property type="term" value="F:metal ion binding"/>
    <property type="evidence" value="ECO:0007669"/>
    <property type="project" value="UniProtKB-KW"/>
</dbReference>
<evidence type="ECO:0000256" key="1">
    <source>
        <dbReference type="ARBA" id="ARBA00022723"/>
    </source>
</evidence>
<feature type="chain" id="PRO_5029651098" evidence="2">
    <location>
        <begin position="21"/>
        <end position="255"/>
    </location>
</feature>
<dbReference type="Gene3D" id="2.60.120.10">
    <property type="entry name" value="Jelly Rolls"/>
    <property type="match status" value="1"/>
</dbReference>
<organism evidence="4 5">
    <name type="scientific">Rudanella paleaurantiibacter</name>
    <dbReference type="NCBI Taxonomy" id="2614655"/>
    <lineage>
        <taxon>Bacteria</taxon>
        <taxon>Pseudomonadati</taxon>
        <taxon>Bacteroidota</taxon>
        <taxon>Cytophagia</taxon>
        <taxon>Cytophagales</taxon>
        <taxon>Cytophagaceae</taxon>
        <taxon>Rudanella</taxon>
    </lineage>
</organism>
<dbReference type="AlphaFoldDB" id="A0A7J5U6D1"/>
<gene>
    <name evidence="4" type="ORF">F5984_04275</name>
</gene>
<dbReference type="RefSeq" id="WP_152123167.1">
    <property type="nucleotide sequence ID" value="NZ_WELI01000001.1"/>
</dbReference>
<feature type="domain" description="Cupin type-2" evidence="3">
    <location>
        <begin position="184"/>
        <end position="250"/>
    </location>
</feature>
<keyword evidence="1" id="KW-0479">Metal-binding</keyword>